<dbReference type="InterPro" id="IPR002656">
    <property type="entry name" value="Acyl_transf_3_dom"/>
</dbReference>
<dbReference type="EMBL" id="CP051140">
    <property type="protein sequence ID" value="QIW97396.1"/>
    <property type="molecule type" value="Genomic_DNA"/>
</dbReference>
<keyword evidence="2" id="KW-0812">Transmembrane</keyword>
<sequence length="496" mass="56538">MATESQQSERETLLDDLEANHEDLPFEEGKAILPPPPPPAKRSTAYLDGLRGLAALCVFSGHMIGGGDHERGFGDPDGQNFLISLPFIRNLYTGAPAAVAVFFVLSGFVVTQSMVKIVRDQKEGFLRTLASALIRRPVRLYLPCWIFALIIALALHLPYEIHPPLPWLQARDSIWIELLRWREESWNYFWPFRHHGSDQPWFIYDLVVWTIPIELKGSYLCYGLVAVYALANRSFGVDSPVHLWAVGTLMVGVAALLQLGGWWPACFIAGYVWSIVEVHALDKPLLNRTFTTELGGRKWSIPATTIGITSIFWISWYLLGAPATSGKPEWSLSAPGWYWLTKMIPEYYGEAQFYRYWNSWGAIGMVYATLRLPWLQWFFNTRPLQFLGKVSFMLYLIHLPMAYCFTDRWIRVFGHVGFGSGERWYDNLLYLPDWGVKGFNLQWIACYTVALAVNLVVSYLLTRFLDEPCVRLGKYVTGLLHLNSPSKKKPILGDTP</sequence>
<dbReference type="GO" id="GO:0016747">
    <property type="term" value="F:acyltransferase activity, transferring groups other than amino-acyl groups"/>
    <property type="evidence" value="ECO:0007669"/>
    <property type="project" value="InterPro"/>
</dbReference>
<feature type="transmembrane region" description="Helical" evidence="2">
    <location>
        <begin position="241"/>
        <end position="256"/>
    </location>
</feature>
<dbReference type="PANTHER" id="PTHR23028">
    <property type="entry name" value="ACETYLTRANSFERASE"/>
    <property type="match status" value="1"/>
</dbReference>
<feature type="compositionally biased region" description="Basic and acidic residues" evidence="1">
    <location>
        <begin position="7"/>
        <end position="20"/>
    </location>
</feature>
<feature type="region of interest" description="Disordered" evidence="1">
    <location>
        <begin position="1"/>
        <end position="20"/>
    </location>
</feature>
<reference evidence="4 5" key="1">
    <citation type="journal article" date="2016" name="Sci. Rep.">
        <title>Peltaster fructicola genome reveals evolution from an invasive phytopathogen to an ectophytic parasite.</title>
        <authorList>
            <person name="Xu C."/>
            <person name="Chen H."/>
            <person name="Gleason M.L."/>
            <person name="Xu J.R."/>
            <person name="Liu H."/>
            <person name="Zhang R."/>
            <person name="Sun G."/>
        </authorList>
    </citation>
    <scope>NUCLEOTIDE SEQUENCE [LARGE SCALE GENOMIC DNA]</scope>
    <source>
        <strain evidence="4 5">LNHT1506</strain>
    </source>
</reference>
<dbReference type="Proteomes" id="UP000503462">
    <property type="component" value="Chromosome 2"/>
</dbReference>
<evidence type="ECO:0000259" key="3">
    <source>
        <dbReference type="Pfam" id="PF01757"/>
    </source>
</evidence>
<gene>
    <name evidence="4" type="ORF">AMS68_002914</name>
</gene>
<evidence type="ECO:0000256" key="2">
    <source>
        <dbReference type="SAM" id="Phobius"/>
    </source>
</evidence>
<dbReference type="Pfam" id="PF01757">
    <property type="entry name" value="Acyl_transf_3"/>
    <property type="match status" value="1"/>
</dbReference>
<keyword evidence="2" id="KW-0472">Membrane</keyword>
<feature type="transmembrane region" description="Helical" evidence="2">
    <location>
        <begin position="206"/>
        <end position="229"/>
    </location>
</feature>
<keyword evidence="5" id="KW-1185">Reference proteome</keyword>
<dbReference type="OrthoDB" id="5405781at2759"/>
<organism evidence="4 5">
    <name type="scientific">Peltaster fructicola</name>
    <dbReference type="NCBI Taxonomy" id="286661"/>
    <lineage>
        <taxon>Eukaryota</taxon>
        <taxon>Fungi</taxon>
        <taxon>Dikarya</taxon>
        <taxon>Ascomycota</taxon>
        <taxon>Pezizomycotina</taxon>
        <taxon>Dothideomycetes</taxon>
        <taxon>Dothideomycetes incertae sedis</taxon>
        <taxon>Peltaster</taxon>
    </lineage>
</organism>
<evidence type="ECO:0000313" key="4">
    <source>
        <dbReference type="EMBL" id="QIW97396.1"/>
    </source>
</evidence>
<feature type="transmembrane region" description="Helical" evidence="2">
    <location>
        <begin position="138"/>
        <end position="159"/>
    </location>
</feature>
<dbReference type="InterPro" id="IPR050879">
    <property type="entry name" value="Acyltransferase_3"/>
</dbReference>
<dbReference type="PANTHER" id="PTHR23028:SF134">
    <property type="entry name" value="PUTATIVE (AFU_ORTHOLOGUE AFUA_4G08520)-RELATED"/>
    <property type="match status" value="1"/>
</dbReference>
<evidence type="ECO:0000313" key="5">
    <source>
        <dbReference type="Proteomes" id="UP000503462"/>
    </source>
</evidence>
<feature type="transmembrane region" description="Helical" evidence="2">
    <location>
        <begin position="301"/>
        <end position="319"/>
    </location>
</feature>
<feature type="domain" description="Acyltransferase 3" evidence="3">
    <location>
        <begin position="45"/>
        <end position="462"/>
    </location>
</feature>
<name>A0A6H0XRK9_9PEZI</name>
<feature type="transmembrane region" description="Helical" evidence="2">
    <location>
        <begin position="441"/>
        <end position="461"/>
    </location>
</feature>
<proteinExistence type="predicted"/>
<feature type="transmembrane region" description="Helical" evidence="2">
    <location>
        <begin position="95"/>
        <end position="118"/>
    </location>
</feature>
<protein>
    <recommendedName>
        <fullName evidence="3">Acyltransferase 3 domain-containing protein</fullName>
    </recommendedName>
</protein>
<keyword evidence="2" id="KW-1133">Transmembrane helix</keyword>
<evidence type="ECO:0000256" key="1">
    <source>
        <dbReference type="SAM" id="MobiDB-lite"/>
    </source>
</evidence>
<accession>A0A6H0XRK9</accession>
<feature type="transmembrane region" description="Helical" evidence="2">
    <location>
        <begin position="356"/>
        <end position="374"/>
    </location>
</feature>
<dbReference type="AlphaFoldDB" id="A0A6H0XRK9"/>